<evidence type="ECO:0000313" key="3">
    <source>
        <dbReference type="EMBL" id="SBV24931.1"/>
    </source>
</evidence>
<feature type="region of interest" description="Disordered" evidence="1">
    <location>
        <begin position="187"/>
        <end position="211"/>
    </location>
</feature>
<reference evidence="4" key="1">
    <citation type="submission" date="2016-06" db="EMBL/GenBank/DDBJ databases">
        <authorList>
            <person name="Varghese N."/>
        </authorList>
    </citation>
    <scope>NUCLEOTIDE SEQUENCE [LARGE SCALE GENOMIC DNA]</scope>
    <source>
        <strain evidence="4">DSM 45344</strain>
    </source>
</reference>
<keyword evidence="2" id="KW-0812">Transmembrane</keyword>
<dbReference type="RefSeq" id="WP_091587950.1">
    <property type="nucleotide sequence ID" value="NZ_JBHRWG010000002.1"/>
</dbReference>
<dbReference type="OrthoDB" id="3363827at2"/>
<dbReference type="NCBIfam" id="NF033218">
    <property type="entry name" value="anchor_AmaP"/>
    <property type="match status" value="1"/>
</dbReference>
<feature type="compositionally biased region" description="Polar residues" evidence="1">
    <location>
        <begin position="198"/>
        <end position="211"/>
    </location>
</feature>
<dbReference type="STRING" id="307121.GA0070620_0396"/>
<gene>
    <name evidence="3" type="ORF">GA0070620_0396</name>
</gene>
<dbReference type="EMBL" id="LT598496">
    <property type="protein sequence ID" value="SBV24931.1"/>
    <property type="molecule type" value="Genomic_DNA"/>
</dbReference>
<name>A0A1C3MX92_9ACTN</name>
<sequence>MRADRRNRVLLTLFAVVLLAVGVAVILAGTDVYGEDVHRRRLLDNPAARFVGDNGDWFWPLAAFVAVVLALLSVAWLASVVRTEPRQRHITLAGDSRLGRTVVASGALRAAVEEEVAGFPDVNDADVRISGNARWPRLTLRVTADPDADIAVLRQRLETHAVGHVRQALGQPNLPVAIDLTYGAHRRPPRLSADHTTDVTSLTTSQADARA</sequence>
<keyword evidence="2" id="KW-0472">Membrane</keyword>
<protein>
    <recommendedName>
        <fullName evidence="5">Alkaline shock response membrane anchor protein AmaP</fullName>
    </recommendedName>
</protein>
<proteinExistence type="predicted"/>
<feature type="transmembrane region" description="Helical" evidence="2">
    <location>
        <begin position="58"/>
        <end position="78"/>
    </location>
</feature>
<evidence type="ECO:0000256" key="2">
    <source>
        <dbReference type="SAM" id="Phobius"/>
    </source>
</evidence>
<keyword evidence="2" id="KW-1133">Transmembrane helix</keyword>
<accession>A0A1C3MX92</accession>
<keyword evidence="4" id="KW-1185">Reference proteome</keyword>
<evidence type="ECO:0008006" key="5">
    <source>
        <dbReference type="Google" id="ProtNLM"/>
    </source>
</evidence>
<dbReference type="AlphaFoldDB" id="A0A1C3MX92"/>
<evidence type="ECO:0000256" key="1">
    <source>
        <dbReference type="SAM" id="MobiDB-lite"/>
    </source>
</evidence>
<dbReference type="Proteomes" id="UP000199393">
    <property type="component" value="Chromosome I"/>
</dbReference>
<organism evidence="3 4">
    <name type="scientific">Micromonospora krabiensis</name>
    <dbReference type="NCBI Taxonomy" id="307121"/>
    <lineage>
        <taxon>Bacteria</taxon>
        <taxon>Bacillati</taxon>
        <taxon>Actinomycetota</taxon>
        <taxon>Actinomycetes</taxon>
        <taxon>Micromonosporales</taxon>
        <taxon>Micromonosporaceae</taxon>
        <taxon>Micromonospora</taxon>
    </lineage>
</organism>
<evidence type="ECO:0000313" key="4">
    <source>
        <dbReference type="Proteomes" id="UP000199393"/>
    </source>
</evidence>